<dbReference type="HOGENOM" id="CLU_291020_0_0_1"/>
<dbReference type="Gene3D" id="2.30.110.10">
    <property type="entry name" value="Electron Transport, Fmn-binding Protein, Chain A"/>
    <property type="match status" value="1"/>
</dbReference>
<dbReference type="STRING" id="675120.N1PD66"/>
<dbReference type="EMBL" id="KB446544">
    <property type="protein sequence ID" value="EME40277.1"/>
    <property type="molecule type" value="Genomic_DNA"/>
</dbReference>
<dbReference type="SUPFAM" id="SSF50475">
    <property type="entry name" value="FMN-binding split barrel"/>
    <property type="match status" value="1"/>
</dbReference>
<accession>N1PD66</accession>
<evidence type="ECO:0000313" key="5">
    <source>
        <dbReference type="Proteomes" id="UP000016933"/>
    </source>
</evidence>
<dbReference type="OrthoDB" id="2015405at2759"/>
<evidence type="ECO:0000256" key="1">
    <source>
        <dbReference type="ARBA" id="ARBA00023002"/>
    </source>
</evidence>
<feature type="region of interest" description="Disordered" evidence="2">
    <location>
        <begin position="685"/>
        <end position="833"/>
    </location>
</feature>
<dbReference type="PANTHER" id="PTHR30466">
    <property type="entry name" value="FLAVIN REDUCTASE"/>
    <property type="match status" value="1"/>
</dbReference>
<dbReference type="eggNOG" id="ENOG502SB89">
    <property type="taxonomic scope" value="Eukaryota"/>
</dbReference>
<proteinExistence type="predicted"/>
<dbReference type="PANTHER" id="PTHR30466:SF1">
    <property type="entry name" value="FMN REDUCTASE (NADH) RUTF"/>
    <property type="match status" value="1"/>
</dbReference>
<dbReference type="SMART" id="SM00903">
    <property type="entry name" value="Flavin_Reduct"/>
    <property type="match status" value="1"/>
</dbReference>
<feature type="compositionally biased region" description="Basic and acidic residues" evidence="2">
    <location>
        <begin position="313"/>
        <end position="341"/>
    </location>
</feature>
<dbReference type="Proteomes" id="UP000016933">
    <property type="component" value="Unassembled WGS sequence"/>
</dbReference>
<dbReference type="InterPro" id="IPR012349">
    <property type="entry name" value="Split_barrel_FMN-bd"/>
</dbReference>
<feature type="compositionally biased region" description="Basic and acidic residues" evidence="2">
    <location>
        <begin position="709"/>
        <end position="718"/>
    </location>
</feature>
<keyword evidence="1" id="KW-0560">Oxidoreductase</keyword>
<dbReference type="Pfam" id="PF01613">
    <property type="entry name" value="Flavin_Reduct"/>
    <property type="match status" value="1"/>
</dbReference>
<organism evidence="4 5">
    <name type="scientific">Dothistroma septosporum (strain NZE10 / CBS 128990)</name>
    <name type="common">Red band needle blight fungus</name>
    <name type="synonym">Mycosphaerella pini</name>
    <dbReference type="NCBI Taxonomy" id="675120"/>
    <lineage>
        <taxon>Eukaryota</taxon>
        <taxon>Fungi</taxon>
        <taxon>Dikarya</taxon>
        <taxon>Ascomycota</taxon>
        <taxon>Pezizomycotina</taxon>
        <taxon>Dothideomycetes</taxon>
        <taxon>Dothideomycetidae</taxon>
        <taxon>Mycosphaerellales</taxon>
        <taxon>Mycosphaerellaceae</taxon>
        <taxon>Dothistroma</taxon>
    </lineage>
</organism>
<reference evidence="5" key="1">
    <citation type="journal article" date="2012" name="PLoS Genet.">
        <title>The genomes of the fungal plant pathogens Cladosporium fulvum and Dothistroma septosporum reveal adaptation to different hosts and lifestyles but also signatures of common ancestry.</title>
        <authorList>
            <person name="de Wit P.J.G.M."/>
            <person name="van der Burgt A."/>
            <person name="Oekmen B."/>
            <person name="Stergiopoulos I."/>
            <person name="Abd-Elsalam K.A."/>
            <person name="Aerts A.L."/>
            <person name="Bahkali A.H."/>
            <person name="Beenen H.G."/>
            <person name="Chettri P."/>
            <person name="Cox M.P."/>
            <person name="Datema E."/>
            <person name="de Vries R.P."/>
            <person name="Dhillon B."/>
            <person name="Ganley A.R."/>
            <person name="Griffiths S.A."/>
            <person name="Guo Y."/>
            <person name="Hamelin R.C."/>
            <person name="Henrissat B."/>
            <person name="Kabir M.S."/>
            <person name="Jashni M.K."/>
            <person name="Kema G."/>
            <person name="Klaubauf S."/>
            <person name="Lapidus A."/>
            <person name="Levasseur A."/>
            <person name="Lindquist E."/>
            <person name="Mehrabi R."/>
            <person name="Ohm R.A."/>
            <person name="Owen T.J."/>
            <person name="Salamov A."/>
            <person name="Schwelm A."/>
            <person name="Schijlen E."/>
            <person name="Sun H."/>
            <person name="van den Burg H.A."/>
            <person name="van Ham R.C.H.J."/>
            <person name="Zhang S."/>
            <person name="Goodwin S.B."/>
            <person name="Grigoriev I.V."/>
            <person name="Collemare J."/>
            <person name="Bradshaw R.E."/>
        </authorList>
    </citation>
    <scope>NUCLEOTIDE SEQUENCE [LARGE SCALE GENOMIC DNA]</scope>
    <source>
        <strain evidence="5">NZE10 / CBS 128990</strain>
    </source>
</reference>
<feature type="region of interest" description="Disordered" evidence="2">
    <location>
        <begin position="311"/>
        <end position="341"/>
    </location>
</feature>
<feature type="compositionally biased region" description="Polar residues" evidence="2">
    <location>
        <begin position="773"/>
        <end position="792"/>
    </location>
</feature>
<feature type="compositionally biased region" description="Basic and acidic residues" evidence="2">
    <location>
        <begin position="736"/>
        <end position="745"/>
    </location>
</feature>
<evidence type="ECO:0000313" key="4">
    <source>
        <dbReference type="EMBL" id="EME40277.1"/>
    </source>
</evidence>
<dbReference type="InterPro" id="IPR050268">
    <property type="entry name" value="NADH-dep_flavin_reductase"/>
</dbReference>
<sequence length="1050" mass="116615">MQRQSPAARRFYAAFYRWAISTSKVSESGLHHPASCAKGLHTTIPLHDRAPAPLRITRHKSGPRDGVSAAKYPLQGPESEGRGKSEASLGTEPKEFVTVEVQSAKAKPFSTFKSKEFVVRYRSDASLMVEVAVPQRTVEDFEHKYAQGLKRAPGARIEIQKDVVIHLENRKLVSVLLSGTHEEVSKVWDNLWEYKPRLPVPDDVHEFASRPSVTLLPLETVLRRRRTNGTGTVELRVLEQQWMRFIAAHDLQGIAKETGTTINVEEPSVRPVDAASGHTEQARSFFISGRTANMFRARDAIYFAIKPEMSATRSKDKSQEQSRQDKKTETSKTEDEEAENRKAFPVDESLIVRRWFDIVGPSQIKIDRALMAGNGGGLLRTMSKAGCKTFKRGLKKGTFMAEGTPAELARLHKILERRVLRVCKDRGLAVHEVKMASKRPSEGHDGPTNGDKNDEQLRSDVRTALRALTHPVVVVTSREPGKQWKLSDKVRGARGVTVSSFSTVTLQPKPIISFNLKMPSRSWDAMCASNRLRVHLLAGTPRSAAIASVFTQPYEQPYDGTRQLFKMKVAANLPPGFMPPRLSSYGDVLSTISAVLLLERCVQVGDHMIVVAEVESCLNELKIDGTAFVDDTAGLSYLNRSYRSGGAPIEPLKLPELLPEEDLEEELRAAIAARRAASSRVSLDPLALGEEPAPRPHDIYRPLQNETGTDDRSHHGDGLDAEPNDDPIYNALKAAGDAEKSEQQIEQRSSMYDGGGAMSREVQEEEDDYDLGFQQTGQATSTQPSAVSQGTSGPLWGPEDVTREESERLAENAAPRVSNVSVSNTSSSRRPYSTSIRPAMADQLDPRRTFSSTVAFRSVSRAPSPQVDPSARNMTVADFFGIPDEGRAHARRVDSLVRAKMNASRAERRLARNPDLPDEEKRQLEHQILMAERKVSKKLAWNAAIDLRVMLDKGKVDFRRAQFMESAIEKGQAVLLDEARHVKELLNSGKIDVEKFEAIKKKLQETSEVLTTEAMRLRQVADEEGDYFESAAGEEGEEEGSSFDGFRGNR</sequence>
<name>N1PD66_DOTSN</name>
<feature type="compositionally biased region" description="Basic and acidic residues" evidence="2">
    <location>
        <begin position="800"/>
        <end position="810"/>
    </location>
</feature>
<protein>
    <recommendedName>
        <fullName evidence="3">Flavin reductase like domain-containing protein</fullName>
    </recommendedName>
</protein>
<dbReference type="AlphaFoldDB" id="N1PD66"/>
<dbReference type="InterPro" id="IPR002563">
    <property type="entry name" value="Flavin_Rdtase-like_dom"/>
</dbReference>
<evidence type="ECO:0000259" key="3">
    <source>
        <dbReference type="SMART" id="SM00903"/>
    </source>
</evidence>
<feature type="compositionally biased region" description="Low complexity" evidence="2">
    <location>
        <begin position="815"/>
        <end position="833"/>
    </location>
</feature>
<dbReference type="GO" id="GO:0010181">
    <property type="term" value="F:FMN binding"/>
    <property type="evidence" value="ECO:0007669"/>
    <property type="project" value="InterPro"/>
</dbReference>
<feature type="domain" description="Flavin reductase like" evidence="3">
    <location>
        <begin position="465"/>
        <end position="644"/>
    </location>
</feature>
<feature type="compositionally biased region" description="Acidic residues" evidence="2">
    <location>
        <begin position="1027"/>
        <end position="1041"/>
    </location>
</feature>
<gene>
    <name evidence="4" type="ORF">DOTSEDRAFT_28179</name>
</gene>
<evidence type="ECO:0000256" key="2">
    <source>
        <dbReference type="SAM" id="MobiDB-lite"/>
    </source>
</evidence>
<feature type="region of interest" description="Disordered" evidence="2">
    <location>
        <begin position="1027"/>
        <end position="1050"/>
    </location>
</feature>
<dbReference type="OMA" id="HEVKMAS"/>
<dbReference type="GO" id="GO:0042602">
    <property type="term" value="F:riboflavin reductase (NADPH) activity"/>
    <property type="evidence" value="ECO:0007669"/>
    <property type="project" value="TreeGrafter"/>
</dbReference>
<feature type="region of interest" description="Disordered" evidence="2">
    <location>
        <begin position="433"/>
        <end position="455"/>
    </location>
</feature>
<reference evidence="4 5" key="2">
    <citation type="journal article" date="2012" name="PLoS Pathog.">
        <title>Diverse lifestyles and strategies of plant pathogenesis encoded in the genomes of eighteen Dothideomycetes fungi.</title>
        <authorList>
            <person name="Ohm R.A."/>
            <person name="Feau N."/>
            <person name="Henrissat B."/>
            <person name="Schoch C.L."/>
            <person name="Horwitz B.A."/>
            <person name="Barry K.W."/>
            <person name="Condon B.J."/>
            <person name="Copeland A.C."/>
            <person name="Dhillon B."/>
            <person name="Glaser F."/>
            <person name="Hesse C.N."/>
            <person name="Kosti I."/>
            <person name="LaButti K."/>
            <person name="Lindquist E.A."/>
            <person name="Lucas S."/>
            <person name="Salamov A.A."/>
            <person name="Bradshaw R.E."/>
            <person name="Ciuffetti L."/>
            <person name="Hamelin R.C."/>
            <person name="Kema G.H.J."/>
            <person name="Lawrence C."/>
            <person name="Scott J.A."/>
            <person name="Spatafora J.W."/>
            <person name="Turgeon B.G."/>
            <person name="de Wit P.J.G.M."/>
            <person name="Zhong S."/>
            <person name="Goodwin S.B."/>
            <person name="Grigoriev I.V."/>
        </authorList>
    </citation>
    <scope>NUCLEOTIDE SEQUENCE [LARGE SCALE GENOMIC DNA]</scope>
    <source>
        <strain evidence="5">NZE10 / CBS 128990</strain>
    </source>
</reference>
<keyword evidence="5" id="KW-1185">Reference proteome</keyword>
<feature type="region of interest" description="Disordered" evidence="2">
    <location>
        <begin position="53"/>
        <end position="91"/>
    </location>
</feature>